<dbReference type="Pfam" id="PF00172">
    <property type="entry name" value="Zn_clus"/>
    <property type="match status" value="1"/>
</dbReference>
<evidence type="ECO:0000256" key="4">
    <source>
        <dbReference type="ARBA" id="ARBA00023242"/>
    </source>
</evidence>
<dbReference type="Pfam" id="PF04082">
    <property type="entry name" value="Fungal_trans"/>
    <property type="match status" value="1"/>
</dbReference>
<dbReference type="Proteomes" id="UP000736672">
    <property type="component" value="Unassembled WGS sequence"/>
</dbReference>
<protein>
    <submittedName>
        <fullName evidence="7">Fungal-specific transcription factor domain-containing protein</fullName>
    </submittedName>
</protein>
<dbReference type="EMBL" id="JAGTJS010000001">
    <property type="protein sequence ID" value="KAH7276261.1"/>
    <property type="molecule type" value="Genomic_DNA"/>
</dbReference>
<dbReference type="GO" id="GO:0000978">
    <property type="term" value="F:RNA polymerase II cis-regulatory region sequence-specific DNA binding"/>
    <property type="evidence" value="ECO:0007669"/>
    <property type="project" value="TreeGrafter"/>
</dbReference>
<sequence length="751" mass="82751">MEGKLPEASLLHAGPPSGSTAEEPTPCRECRRRRMKCDGVMPVCSICRKYRRHCLYDKHSRTRLTRRHVTILEERLERAEALLRCHYTDSQIAELMDGGEAAVPGPASLPTVTPSCSATSPPQSLAQPPAPAPDARPSISTTASLVTLASDISQLAPCTDLGVNVGPLPGSQATSYEIAPTLADSFEWNEQEVSWGTYDPSRWSGMDSLNGDSTRSIMDGMAALTVGDHNRGYLGAVSGAALLRQILSAHPDGEEVDVEVALHEIESLFQQHSDHSRWFRTQAMLTRMAVENLIDAFFALYHSTFPIVHEPTFRAQYAGTLPCTNKDHWNILANILAALGSFASSNAADATDLPIFQAAQKSLLSDNLEVGNLTLVQAFGLSANYLQKRNKPNSGYNYGGLALRLAIGLGLHKEFEGDSISPLQREIRRRAWWCLCVLDVGATITYGRPLSWPQAGVEAALPQNIHEKDLTSASTCCPPEVDGVTEYTYIRIQSAYHLSTMSVYNRLITSPFPSAAELIALDDVCIGSWLAQVPHYYFASPPPKSEHALGIGISKWRYRNLRIVMYRPFLVRWARASSSNAPQSSLSIENLAVFRCLDAAKETITSIQGYWASRSHSRLAAWYILYFLFHATLIPVHCLRQNPRHSLAPDWRSQITTSSAIMGAMAELNPNSSKCRDISLKLCWPYLDEEGAHTYCDSAPFLTGTADSEAASIISGYDTWCELMSNTSTGAPMYQWTDLHDPALNFLNNVY</sequence>
<dbReference type="PANTHER" id="PTHR47424:SF2">
    <property type="entry name" value="TRANSCRIPTION FACTOR DOMAIN-CONTAINING PROTEIN-RELATED"/>
    <property type="match status" value="1"/>
</dbReference>
<dbReference type="OrthoDB" id="3364175at2759"/>
<feature type="compositionally biased region" description="Low complexity" evidence="5">
    <location>
        <begin position="117"/>
        <end position="127"/>
    </location>
</feature>
<evidence type="ECO:0000256" key="3">
    <source>
        <dbReference type="ARBA" id="ARBA00023163"/>
    </source>
</evidence>
<proteinExistence type="predicted"/>
<dbReference type="SUPFAM" id="SSF57701">
    <property type="entry name" value="Zn2/Cys6 DNA-binding domain"/>
    <property type="match status" value="1"/>
</dbReference>
<evidence type="ECO:0000313" key="7">
    <source>
        <dbReference type="EMBL" id="KAH7276261.1"/>
    </source>
</evidence>
<dbReference type="GO" id="GO:0005634">
    <property type="term" value="C:nucleus"/>
    <property type="evidence" value="ECO:0007669"/>
    <property type="project" value="TreeGrafter"/>
</dbReference>
<evidence type="ECO:0000256" key="1">
    <source>
        <dbReference type="ARBA" id="ARBA00022723"/>
    </source>
</evidence>
<organism evidence="7 8">
    <name type="scientific">Fusarium solani</name>
    <name type="common">Filamentous fungus</name>
    <dbReference type="NCBI Taxonomy" id="169388"/>
    <lineage>
        <taxon>Eukaryota</taxon>
        <taxon>Fungi</taxon>
        <taxon>Dikarya</taxon>
        <taxon>Ascomycota</taxon>
        <taxon>Pezizomycotina</taxon>
        <taxon>Sordariomycetes</taxon>
        <taxon>Hypocreomycetidae</taxon>
        <taxon>Hypocreales</taxon>
        <taxon>Nectriaceae</taxon>
        <taxon>Fusarium</taxon>
        <taxon>Fusarium solani species complex</taxon>
    </lineage>
</organism>
<name>A0A9P9RE45_FUSSL</name>
<dbReference type="GO" id="GO:0008270">
    <property type="term" value="F:zinc ion binding"/>
    <property type="evidence" value="ECO:0007669"/>
    <property type="project" value="InterPro"/>
</dbReference>
<feature type="region of interest" description="Disordered" evidence="5">
    <location>
        <begin position="105"/>
        <end position="138"/>
    </location>
</feature>
<keyword evidence="1" id="KW-0479">Metal-binding</keyword>
<accession>A0A9P9RE45</accession>
<evidence type="ECO:0000313" key="8">
    <source>
        <dbReference type="Proteomes" id="UP000736672"/>
    </source>
</evidence>
<feature type="region of interest" description="Disordered" evidence="5">
    <location>
        <begin position="1"/>
        <end position="25"/>
    </location>
</feature>
<keyword evidence="4" id="KW-0539">Nucleus</keyword>
<dbReference type="GO" id="GO:0000981">
    <property type="term" value="F:DNA-binding transcription factor activity, RNA polymerase II-specific"/>
    <property type="evidence" value="ECO:0007669"/>
    <property type="project" value="InterPro"/>
</dbReference>
<evidence type="ECO:0000256" key="2">
    <source>
        <dbReference type="ARBA" id="ARBA00023015"/>
    </source>
</evidence>
<comment type="caution">
    <text evidence="7">The sequence shown here is derived from an EMBL/GenBank/DDBJ whole genome shotgun (WGS) entry which is preliminary data.</text>
</comment>
<keyword evidence="3" id="KW-0804">Transcription</keyword>
<dbReference type="GO" id="GO:0006351">
    <property type="term" value="P:DNA-templated transcription"/>
    <property type="evidence" value="ECO:0007669"/>
    <property type="project" value="InterPro"/>
</dbReference>
<keyword evidence="2" id="KW-0805">Transcription regulation</keyword>
<reference evidence="7" key="1">
    <citation type="journal article" date="2021" name="Nat. Commun.">
        <title>Genetic determinants of endophytism in the Arabidopsis root mycobiome.</title>
        <authorList>
            <person name="Mesny F."/>
            <person name="Miyauchi S."/>
            <person name="Thiergart T."/>
            <person name="Pickel B."/>
            <person name="Atanasova L."/>
            <person name="Karlsson M."/>
            <person name="Huettel B."/>
            <person name="Barry K.W."/>
            <person name="Haridas S."/>
            <person name="Chen C."/>
            <person name="Bauer D."/>
            <person name="Andreopoulos W."/>
            <person name="Pangilinan J."/>
            <person name="LaButti K."/>
            <person name="Riley R."/>
            <person name="Lipzen A."/>
            <person name="Clum A."/>
            <person name="Drula E."/>
            <person name="Henrissat B."/>
            <person name="Kohler A."/>
            <person name="Grigoriev I.V."/>
            <person name="Martin F.M."/>
            <person name="Hacquard S."/>
        </authorList>
    </citation>
    <scope>NUCLEOTIDE SEQUENCE</scope>
    <source>
        <strain evidence="7">FSSC 5 MPI-SDFR-AT-0091</strain>
    </source>
</reference>
<dbReference type="SMART" id="SM00066">
    <property type="entry name" value="GAL4"/>
    <property type="match status" value="1"/>
</dbReference>
<dbReference type="SMART" id="SM00906">
    <property type="entry name" value="Fungal_trans"/>
    <property type="match status" value="1"/>
</dbReference>
<feature type="domain" description="Zn(2)-C6 fungal-type" evidence="6">
    <location>
        <begin position="26"/>
        <end position="56"/>
    </location>
</feature>
<keyword evidence="8" id="KW-1185">Reference proteome</keyword>
<dbReference type="PANTHER" id="PTHR47424">
    <property type="entry name" value="REGULATORY PROTEIN GAL4"/>
    <property type="match status" value="1"/>
</dbReference>
<dbReference type="CDD" id="cd12148">
    <property type="entry name" value="fungal_TF_MHR"/>
    <property type="match status" value="1"/>
</dbReference>
<gene>
    <name evidence="7" type="ORF">B0J15DRAFT_476723</name>
</gene>
<dbReference type="Gene3D" id="4.10.240.10">
    <property type="entry name" value="Zn(2)-C6 fungal-type DNA-binding domain"/>
    <property type="match status" value="1"/>
</dbReference>
<dbReference type="GO" id="GO:0000435">
    <property type="term" value="P:positive regulation of transcription from RNA polymerase II promoter by galactose"/>
    <property type="evidence" value="ECO:0007669"/>
    <property type="project" value="TreeGrafter"/>
</dbReference>
<dbReference type="CDD" id="cd00067">
    <property type="entry name" value="GAL4"/>
    <property type="match status" value="1"/>
</dbReference>
<dbReference type="PROSITE" id="PS50048">
    <property type="entry name" value="ZN2_CY6_FUNGAL_2"/>
    <property type="match status" value="1"/>
</dbReference>
<dbReference type="InterPro" id="IPR051127">
    <property type="entry name" value="Fungal_SecMet_Regulators"/>
</dbReference>
<dbReference type="InterPro" id="IPR036864">
    <property type="entry name" value="Zn2-C6_fun-type_DNA-bd_sf"/>
</dbReference>
<dbReference type="InterPro" id="IPR001138">
    <property type="entry name" value="Zn2Cys6_DnaBD"/>
</dbReference>
<dbReference type="PROSITE" id="PS00463">
    <property type="entry name" value="ZN2_CY6_FUNGAL_1"/>
    <property type="match status" value="1"/>
</dbReference>
<evidence type="ECO:0000259" key="6">
    <source>
        <dbReference type="PROSITE" id="PS50048"/>
    </source>
</evidence>
<dbReference type="InterPro" id="IPR007219">
    <property type="entry name" value="XnlR_reg_dom"/>
</dbReference>
<dbReference type="AlphaFoldDB" id="A0A9P9RE45"/>
<evidence type="ECO:0000256" key="5">
    <source>
        <dbReference type="SAM" id="MobiDB-lite"/>
    </source>
</evidence>